<gene>
    <name evidence="1" type="ORF">LCGC14_2206410</name>
</gene>
<organism evidence="1">
    <name type="scientific">marine sediment metagenome</name>
    <dbReference type="NCBI Taxonomy" id="412755"/>
    <lineage>
        <taxon>unclassified sequences</taxon>
        <taxon>metagenomes</taxon>
        <taxon>ecological metagenomes</taxon>
    </lineage>
</organism>
<dbReference type="AlphaFoldDB" id="A0A0F9FSI8"/>
<comment type="caution">
    <text evidence="1">The sequence shown here is derived from an EMBL/GenBank/DDBJ whole genome shotgun (WGS) entry which is preliminary data.</text>
</comment>
<name>A0A0F9FSI8_9ZZZZ</name>
<evidence type="ECO:0000313" key="1">
    <source>
        <dbReference type="EMBL" id="KKL60330.1"/>
    </source>
</evidence>
<dbReference type="Gene3D" id="1.10.1200.10">
    <property type="entry name" value="ACP-like"/>
    <property type="match status" value="1"/>
</dbReference>
<dbReference type="InterPro" id="IPR036736">
    <property type="entry name" value="ACP-like_sf"/>
</dbReference>
<reference evidence="1" key="1">
    <citation type="journal article" date="2015" name="Nature">
        <title>Complex archaea that bridge the gap between prokaryotes and eukaryotes.</title>
        <authorList>
            <person name="Spang A."/>
            <person name="Saw J.H."/>
            <person name="Jorgensen S.L."/>
            <person name="Zaremba-Niedzwiedzka K."/>
            <person name="Martijn J."/>
            <person name="Lind A.E."/>
            <person name="van Eijk R."/>
            <person name="Schleper C."/>
            <person name="Guy L."/>
            <person name="Ettema T.J."/>
        </authorList>
    </citation>
    <scope>NUCLEOTIDE SEQUENCE</scope>
</reference>
<dbReference type="SUPFAM" id="SSF47336">
    <property type="entry name" value="ACP-like"/>
    <property type="match status" value="1"/>
</dbReference>
<sequence>MPRDQSITFWYKDQNRKWKTFDIRFNGFDLIRGKHLVVYHNPDSSPKFYVKNEKTKADSSRVGVKGAVSSTISNFLNTSYAYAQVSNNVNSFKSNNIEKQVISVIKKTISNTSLQIHKNTHLFKDIKITVRDEINLKSNIESKFKIELSSREWSDIETVDDLVKLVDKHVRKSLTKVSREIGYAYYGIQGNDGKWTKRYFENESIEKTARPEPGDIV</sequence>
<feature type="non-terminal residue" evidence="1">
    <location>
        <position position="217"/>
    </location>
</feature>
<proteinExistence type="predicted"/>
<accession>A0A0F9FSI8</accession>
<dbReference type="EMBL" id="LAZR01029186">
    <property type="protein sequence ID" value="KKL60330.1"/>
    <property type="molecule type" value="Genomic_DNA"/>
</dbReference>
<protein>
    <submittedName>
        <fullName evidence="1">Uncharacterized protein</fullName>
    </submittedName>
</protein>